<dbReference type="Pfam" id="PF00657">
    <property type="entry name" value="Lipase_GDSL"/>
    <property type="match status" value="1"/>
</dbReference>
<feature type="chain" id="PRO_5002134599" description="Carbohydrate esterase family 16 protein" evidence="2">
    <location>
        <begin position="19"/>
        <end position="297"/>
    </location>
</feature>
<evidence type="ECO:0000256" key="1">
    <source>
        <dbReference type="ARBA" id="ARBA00022729"/>
    </source>
</evidence>
<evidence type="ECO:0000256" key="2">
    <source>
        <dbReference type="SAM" id="SignalP"/>
    </source>
</evidence>
<feature type="signal peptide" evidence="2">
    <location>
        <begin position="1"/>
        <end position="18"/>
    </location>
</feature>
<dbReference type="GO" id="GO:0016788">
    <property type="term" value="F:hydrolase activity, acting on ester bonds"/>
    <property type="evidence" value="ECO:0007669"/>
    <property type="project" value="InterPro"/>
</dbReference>
<name>A0A0B7KGG6_BIOOC</name>
<dbReference type="InterPro" id="IPR036514">
    <property type="entry name" value="SGNH_hydro_sf"/>
</dbReference>
<dbReference type="PANTHER" id="PTHR45642:SF139">
    <property type="entry name" value="SGNH HYDROLASE-TYPE ESTERASE DOMAIN-CONTAINING PROTEIN"/>
    <property type="match status" value="1"/>
</dbReference>
<dbReference type="AlphaFoldDB" id="A0A0B7KGG6"/>
<evidence type="ECO:0008006" key="4">
    <source>
        <dbReference type="Google" id="ProtNLM"/>
    </source>
</evidence>
<evidence type="ECO:0000313" key="3">
    <source>
        <dbReference type="EMBL" id="CEO54527.1"/>
    </source>
</evidence>
<dbReference type="InterPro" id="IPR050592">
    <property type="entry name" value="GDSL_lipolytic_enzyme"/>
</dbReference>
<organism evidence="3">
    <name type="scientific">Bionectria ochroleuca</name>
    <name type="common">Gliocladium roseum</name>
    <dbReference type="NCBI Taxonomy" id="29856"/>
    <lineage>
        <taxon>Eukaryota</taxon>
        <taxon>Fungi</taxon>
        <taxon>Dikarya</taxon>
        <taxon>Ascomycota</taxon>
        <taxon>Pezizomycotina</taxon>
        <taxon>Sordariomycetes</taxon>
        <taxon>Hypocreomycetidae</taxon>
        <taxon>Hypocreales</taxon>
        <taxon>Bionectriaceae</taxon>
        <taxon>Clonostachys</taxon>
    </lineage>
</organism>
<dbReference type="CDD" id="cd01846">
    <property type="entry name" value="fatty_acyltransferase_like"/>
    <property type="match status" value="1"/>
</dbReference>
<protein>
    <recommendedName>
        <fullName evidence="4">Carbohydrate esterase family 16 protein</fullName>
    </recommendedName>
</protein>
<dbReference type="SUPFAM" id="SSF52266">
    <property type="entry name" value="SGNH hydrolase"/>
    <property type="match status" value="1"/>
</dbReference>
<gene>
    <name evidence="3" type="ORF">BN869_000010585_1</name>
</gene>
<sequence length="297" mass="33258">MLFLRIFAAWLAMGAVRKEKGANVTRDVRYMFTFGDSYSTTGFNISSTKPDQENPFGNPTFPGVTSSGGYNWLGWLISDYNKKNTNTFVYNFAYPGATVDRSVIPPSSDNSLTLTDQIGRFTKHLAKKPDYAPWESSNTLAGIWIGINDVDITYQRQNASEYIKESVDVCFEQLEVLYDTGIRSFFVLQVPPLDKTPKIIAKSEKPTKKISEYNKRISEKLESFNSAHEDARTALIDTSAPFNKAIVNPKMYNATDATCQNTDGTSCLWCNDFHPGVAIHKLVAYDVNMALGKGNLW</sequence>
<accession>A0A0B7KGG6</accession>
<dbReference type="PANTHER" id="PTHR45642">
    <property type="entry name" value="GDSL ESTERASE/LIPASE EXL3"/>
    <property type="match status" value="1"/>
</dbReference>
<proteinExistence type="predicted"/>
<dbReference type="InterPro" id="IPR001087">
    <property type="entry name" value="GDSL"/>
</dbReference>
<dbReference type="EMBL" id="CDPU01000043">
    <property type="protein sequence ID" value="CEO54527.1"/>
    <property type="molecule type" value="Genomic_DNA"/>
</dbReference>
<reference evidence="3" key="1">
    <citation type="submission" date="2015-01" db="EMBL/GenBank/DDBJ databases">
        <authorList>
            <person name="Durling Mikael"/>
        </authorList>
    </citation>
    <scope>NUCLEOTIDE SEQUENCE</scope>
</reference>
<dbReference type="Gene3D" id="3.40.50.1110">
    <property type="entry name" value="SGNH hydrolase"/>
    <property type="match status" value="1"/>
</dbReference>
<keyword evidence="1 2" id="KW-0732">Signal</keyword>